<evidence type="ECO:0000313" key="4">
    <source>
        <dbReference type="EMBL" id="GER86081.1"/>
    </source>
</evidence>
<organism evidence="4 5">
    <name type="scientific">Dictyobacter vulcani</name>
    <dbReference type="NCBI Taxonomy" id="2607529"/>
    <lineage>
        <taxon>Bacteria</taxon>
        <taxon>Bacillati</taxon>
        <taxon>Chloroflexota</taxon>
        <taxon>Ktedonobacteria</taxon>
        <taxon>Ktedonobacterales</taxon>
        <taxon>Dictyobacteraceae</taxon>
        <taxon>Dictyobacter</taxon>
    </lineage>
</organism>
<keyword evidence="2" id="KW-0175">Coiled coil</keyword>
<dbReference type="Pfam" id="PF13176">
    <property type="entry name" value="TPR_7"/>
    <property type="match status" value="1"/>
</dbReference>
<dbReference type="Gene3D" id="1.25.40.10">
    <property type="entry name" value="Tetratricopeptide repeat domain"/>
    <property type="match status" value="2"/>
</dbReference>
<evidence type="ECO:0000313" key="5">
    <source>
        <dbReference type="Proteomes" id="UP000326912"/>
    </source>
</evidence>
<keyword evidence="1" id="KW-0677">Repeat</keyword>
<evidence type="ECO:0000256" key="3">
    <source>
        <dbReference type="ARBA" id="ARBA00025750"/>
    </source>
</evidence>
<evidence type="ECO:0000256" key="2">
    <source>
        <dbReference type="ARBA" id="ARBA00023054"/>
    </source>
</evidence>
<gene>
    <name evidence="4" type="ORF">KDW_02430</name>
</gene>
<dbReference type="AlphaFoldDB" id="A0A5J4KIW1"/>
<evidence type="ECO:0000256" key="1">
    <source>
        <dbReference type="ARBA" id="ARBA00022737"/>
    </source>
</evidence>
<dbReference type="SUPFAM" id="SSF52540">
    <property type="entry name" value="P-loop containing nucleoside triphosphate hydrolases"/>
    <property type="match status" value="1"/>
</dbReference>
<comment type="caution">
    <text evidence="4">The sequence shown here is derived from an EMBL/GenBank/DDBJ whole genome shotgun (WGS) entry which is preliminary data.</text>
</comment>
<dbReference type="PANTHER" id="PTHR36326:SF2">
    <property type="entry name" value="PROTEIN SULFUR DEFICIENCY-INDUCED 2"/>
    <property type="match status" value="1"/>
</dbReference>
<keyword evidence="5" id="KW-1185">Reference proteome</keyword>
<accession>A0A5J4KIW1</accession>
<name>A0A5J4KIW1_9CHLR</name>
<dbReference type="InterPro" id="IPR044961">
    <property type="entry name" value="MS5/SDI1"/>
</dbReference>
<reference evidence="4 5" key="1">
    <citation type="submission" date="2019-10" db="EMBL/GenBank/DDBJ databases">
        <title>Dictyobacter vulcani sp. nov., within the class Ktedonobacteria, isolated from soil of volcanic Mt. Zao.</title>
        <authorList>
            <person name="Zheng Y."/>
            <person name="Wang C.M."/>
            <person name="Sakai Y."/>
            <person name="Abe K."/>
            <person name="Yokota A."/>
            <person name="Yabe S."/>
        </authorList>
    </citation>
    <scope>NUCLEOTIDE SEQUENCE [LARGE SCALE GENOMIC DNA]</scope>
    <source>
        <strain evidence="4 5">W12</strain>
    </source>
</reference>
<comment type="similarity">
    <text evidence="3">Belongs to the MS5 protein family.</text>
</comment>
<dbReference type="Proteomes" id="UP000326912">
    <property type="component" value="Unassembled WGS sequence"/>
</dbReference>
<dbReference type="PANTHER" id="PTHR36326">
    <property type="entry name" value="PROTEIN POLLENLESS 3-LIKE 2"/>
    <property type="match status" value="1"/>
</dbReference>
<dbReference type="EMBL" id="BKZW01000001">
    <property type="protein sequence ID" value="GER86081.1"/>
    <property type="molecule type" value="Genomic_DNA"/>
</dbReference>
<dbReference type="SUPFAM" id="SSF48452">
    <property type="entry name" value="TPR-like"/>
    <property type="match status" value="2"/>
</dbReference>
<dbReference type="InterPro" id="IPR011990">
    <property type="entry name" value="TPR-like_helical_dom_sf"/>
</dbReference>
<proteinExistence type="inferred from homology"/>
<dbReference type="Gene3D" id="3.40.50.300">
    <property type="entry name" value="P-loop containing nucleotide triphosphate hydrolases"/>
    <property type="match status" value="1"/>
</dbReference>
<protein>
    <submittedName>
        <fullName evidence="4">Uncharacterized protein</fullName>
    </submittedName>
</protein>
<sequence>MYTLKHADYFLRRQIITDTNLLDKLTDWQGPDKTPIPVMFESKPKGASGKAPEITLVYLHRPIDQLVTFAHSCAQIGDLSLAIAIIKQVIIYNPDYTGAKAALDEWSALEMESSIKGRMSFFRRAKRANSSEEALRFYFLAIKHHDYFDSAVKDAAQLLAKMDRGREAIEVLLANRERIKDQQRLNNLLTNIYMKIGDYDKALELLFKKAEEKRSIETLRGIATCYIRKENYAKGETTLKEILEQVLDQQPYQKQLAVCLLQQQKYTEAEQVLQNLLNATPDDSKAKALLERTKEARINGLSALLHEQLLENIDDTDMSSQISNFARFFLDRCDFKGVSPTKIQERNFDNSDLKRLEGFADQLGTKAPNERAEFYLSAASILFLTRDLNDDNQFYRFLYRSFASFGDAAFSDATFEKKHIDTVRAWYSEALNIYNIDQGNDIGKDDRDDKDAIRILVRSIYLSSGMQSVPNQSSTSIEKALEEILNHDNSQKVLDNIAYLILRSRLKKNHILKYFYEEVSLRQIVTTYMSYRLGKSSNEISTYETFVKHWDMILKQFHKNEETVSTNVRLIGNLEFSLSWIEQALSRLKSTKEHLILKLEQQRIDRIQNILDGALSFCKEIGFEPKVHFCNQIDMHCQDLLDDILRDPTKLSVELFYPVVIQLQQKTQIKLKEIHDTSTPQIFLTLPLDSYPDMGKKITIQIAIENALRCSPAESVELIVVEEEKSPFTVLGKTSLGSSLSSGDRKIVMIPIQITARKRLQAFSLPIFAQYVTRTKEIKKTPIERFSIRLYSEQDFEPIHNPYRRFVSSGVVDDQNMFYGRSELIEKVANSIREAGKRSKSIIIYGQKRAGKSSILYHLKKQLSQEKGLLILEPSLGSIIDEHVPFDYQFLWDILTQLKWALRVGVDKGYSDLKITFVNAQEFYSHPSPKIIFNDTFRMFRYAADRDPVWRDIHIVLMIDEFQYIYDQIVRDRLSVDFMKMWKSLLSANFFSAVLVGQDVMTKFKQDFPNEFGTTEDERVTYLKRVDAEKLIDEPIHIGGKDGESRYKEQAIKRILELTAGSPFYIQIVCSRLVEYMNRERIKYVTEAHVDQIKSDLIYGEDALGIDKFDNLINSGDTSKNAISSDDALNVMKAIAINSQTKPCNKNLITCSTHTNLENILDDLEKRDVIKKTAKENYTLRVGLFKEWLIIHQ</sequence>
<dbReference type="InterPro" id="IPR027417">
    <property type="entry name" value="P-loop_NTPase"/>
</dbReference>
<dbReference type="InterPro" id="IPR019734">
    <property type="entry name" value="TPR_rpt"/>
</dbReference>